<feature type="compositionally biased region" description="Acidic residues" evidence="9">
    <location>
        <begin position="242"/>
        <end position="257"/>
    </location>
</feature>
<comment type="similarity">
    <text evidence="2">Belongs to the EFG1 family.</text>
</comment>
<keyword evidence="5" id="KW-0698">rRNA processing</keyword>
<dbReference type="PANTHER" id="PTHR33911:SF1">
    <property type="entry name" value="RRNA-PROCESSING PROTEIN EFG1"/>
    <property type="match status" value="1"/>
</dbReference>
<dbReference type="InterPro" id="IPR019310">
    <property type="entry name" value="Efg1"/>
</dbReference>
<dbReference type="FunCoup" id="K5Y0D5">
    <property type="interactions" value="32"/>
</dbReference>
<keyword evidence="7" id="KW-0539">Nucleus</keyword>
<evidence type="ECO:0000256" key="7">
    <source>
        <dbReference type="ARBA" id="ARBA00023242"/>
    </source>
</evidence>
<feature type="region of interest" description="Disordered" evidence="9">
    <location>
        <begin position="166"/>
        <end position="257"/>
    </location>
</feature>
<dbReference type="HOGENOM" id="CLU_066912_2_1_1"/>
<dbReference type="PANTHER" id="PTHR33911">
    <property type="entry name" value="RRNA-PROCESSING PROTEIN EFG1"/>
    <property type="match status" value="1"/>
</dbReference>
<evidence type="ECO:0000256" key="9">
    <source>
        <dbReference type="SAM" id="MobiDB-lite"/>
    </source>
</evidence>
<dbReference type="EMBL" id="JH971388">
    <property type="protein sequence ID" value="EKM81200.1"/>
    <property type="molecule type" value="Genomic_DNA"/>
</dbReference>
<feature type="compositionally biased region" description="Basic and acidic residues" evidence="9">
    <location>
        <begin position="232"/>
        <end position="241"/>
    </location>
</feature>
<dbReference type="OMA" id="KPHRIQE"/>
<feature type="region of interest" description="Disordered" evidence="9">
    <location>
        <begin position="1"/>
        <end position="47"/>
    </location>
</feature>
<comment type="subcellular location">
    <subcellularLocation>
        <location evidence="1">Nucleus</location>
        <location evidence="1">Nucleolus</location>
    </subcellularLocation>
</comment>
<protein>
    <recommendedName>
        <fullName evidence="3">rRNA-processing protein EFG1</fullName>
    </recommendedName>
    <alternativeName>
        <fullName evidence="4">rRNA-processing protein efg1</fullName>
    </alternativeName>
</protein>
<evidence type="ECO:0000256" key="1">
    <source>
        <dbReference type="ARBA" id="ARBA00004604"/>
    </source>
</evidence>
<evidence type="ECO:0000313" key="11">
    <source>
        <dbReference type="Proteomes" id="UP000008493"/>
    </source>
</evidence>
<dbReference type="Proteomes" id="UP000008493">
    <property type="component" value="Unassembled WGS sequence"/>
</dbReference>
<proteinExistence type="inferred from homology"/>
<keyword evidence="6 8" id="KW-0175">Coiled coil</keyword>
<accession>K5Y0D5</accession>
<feature type="compositionally biased region" description="Basic residues" evidence="9">
    <location>
        <begin position="19"/>
        <end position="31"/>
    </location>
</feature>
<dbReference type="KEGG" id="abp:AGABI1DRAFT84127"/>
<feature type="compositionally biased region" description="Basic and acidic residues" evidence="9">
    <location>
        <begin position="177"/>
        <end position="220"/>
    </location>
</feature>
<evidence type="ECO:0000313" key="10">
    <source>
        <dbReference type="EMBL" id="EKM81200.1"/>
    </source>
</evidence>
<feature type="coiled-coil region" evidence="8">
    <location>
        <begin position="69"/>
        <end position="127"/>
    </location>
</feature>
<dbReference type="Pfam" id="PF10153">
    <property type="entry name" value="Efg1"/>
    <property type="match status" value="1"/>
</dbReference>
<evidence type="ECO:0000256" key="5">
    <source>
        <dbReference type="ARBA" id="ARBA00022552"/>
    </source>
</evidence>
<name>K5Y0D5_AGABU</name>
<dbReference type="GO" id="GO:0030688">
    <property type="term" value="C:preribosome, small subunit precursor"/>
    <property type="evidence" value="ECO:0007669"/>
    <property type="project" value="TreeGrafter"/>
</dbReference>
<dbReference type="eggNOG" id="KOG4484">
    <property type="taxonomic scope" value="Eukaryota"/>
</dbReference>
<sequence>MAPIRTHDSRPQTSNSAGKSKHKKAPRQQRNLKKELDTESAAPGVSKIKSSLRQTRRLLAKDKLAADVRVETERRLKALEGELAQAEVANKERTMATRYHKIKFFERQKVTRKISQIQKQIASTEDDPTKEKLLRTLYERRVDLNYILHYPKLKKYISLFPPEIRKGEQPSTASAKDAAETAQGREEVRSWVRSCMEKGELSGEPERYEASTKSKRKDFDSSNMSSKTKPHRIQEESKKAIEEDDFFGNDDDDDEDS</sequence>
<evidence type="ECO:0000256" key="4">
    <source>
        <dbReference type="ARBA" id="ARBA00019827"/>
    </source>
</evidence>
<keyword evidence="11" id="KW-1185">Reference proteome</keyword>
<organism evidence="10 11">
    <name type="scientific">Agaricus bisporus var. burnettii (strain JB137-S8 / ATCC MYA-4627 / FGSC 10392)</name>
    <name type="common">White button mushroom</name>
    <dbReference type="NCBI Taxonomy" id="597362"/>
    <lineage>
        <taxon>Eukaryota</taxon>
        <taxon>Fungi</taxon>
        <taxon>Dikarya</taxon>
        <taxon>Basidiomycota</taxon>
        <taxon>Agaricomycotina</taxon>
        <taxon>Agaricomycetes</taxon>
        <taxon>Agaricomycetidae</taxon>
        <taxon>Agaricales</taxon>
        <taxon>Agaricineae</taxon>
        <taxon>Agaricaceae</taxon>
        <taxon>Agaricus</taxon>
    </lineage>
</organism>
<dbReference type="GeneID" id="18831961"/>
<evidence type="ECO:0000256" key="2">
    <source>
        <dbReference type="ARBA" id="ARBA00006916"/>
    </source>
</evidence>
<evidence type="ECO:0000256" key="8">
    <source>
        <dbReference type="SAM" id="Coils"/>
    </source>
</evidence>
<dbReference type="AlphaFoldDB" id="K5Y0D5"/>
<dbReference type="GO" id="GO:0005730">
    <property type="term" value="C:nucleolus"/>
    <property type="evidence" value="ECO:0007669"/>
    <property type="project" value="UniProtKB-SubCell"/>
</dbReference>
<dbReference type="InParanoid" id="K5Y0D5"/>
<evidence type="ECO:0000256" key="3">
    <source>
        <dbReference type="ARBA" id="ARBA00018689"/>
    </source>
</evidence>
<gene>
    <name evidence="10" type="ORF">AGABI1DRAFT_84127</name>
</gene>
<evidence type="ECO:0000256" key="6">
    <source>
        <dbReference type="ARBA" id="ARBA00023054"/>
    </source>
</evidence>
<feature type="compositionally biased region" description="Basic and acidic residues" evidence="9">
    <location>
        <begin position="1"/>
        <end position="10"/>
    </location>
</feature>
<dbReference type="GO" id="GO:0000462">
    <property type="term" value="P:maturation of SSU-rRNA from tricistronic rRNA transcript (SSU-rRNA, 5.8S rRNA, LSU-rRNA)"/>
    <property type="evidence" value="ECO:0007669"/>
    <property type="project" value="TreeGrafter"/>
</dbReference>
<dbReference type="InterPro" id="IPR050786">
    <property type="entry name" value="EFG1_rRNA-proc"/>
</dbReference>
<dbReference type="RefSeq" id="XP_007328668.1">
    <property type="nucleotide sequence ID" value="XM_007328606.1"/>
</dbReference>
<dbReference type="STRING" id="597362.K5Y0D5"/>
<dbReference type="OrthoDB" id="47732at2759"/>
<reference evidence="11" key="1">
    <citation type="journal article" date="2012" name="Proc. Natl. Acad. Sci. U.S.A.">
        <title>Genome sequence of the button mushroom Agaricus bisporus reveals mechanisms governing adaptation to a humic-rich ecological niche.</title>
        <authorList>
            <person name="Morin E."/>
            <person name="Kohler A."/>
            <person name="Baker A.R."/>
            <person name="Foulongne-Oriol M."/>
            <person name="Lombard V."/>
            <person name="Nagy L.G."/>
            <person name="Ohm R.A."/>
            <person name="Patyshakuliyeva A."/>
            <person name="Brun A."/>
            <person name="Aerts A.L."/>
            <person name="Bailey A.M."/>
            <person name="Billette C."/>
            <person name="Coutinho P.M."/>
            <person name="Deakin G."/>
            <person name="Doddapaneni H."/>
            <person name="Floudas D."/>
            <person name="Grimwood J."/>
            <person name="Hilden K."/>
            <person name="Kuees U."/>
            <person name="LaButti K.M."/>
            <person name="Lapidus A."/>
            <person name="Lindquist E.A."/>
            <person name="Lucas S.M."/>
            <person name="Murat C."/>
            <person name="Riley R.W."/>
            <person name="Salamov A.A."/>
            <person name="Schmutz J."/>
            <person name="Subramanian V."/>
            <person name="Woesten H.A.B."/>
            <person name="Xu J."/>
            <person name="Eastwood D.C."/>
            <person name="Foster G.D."/>
            <person name="Sonnenberg A.S."/>
            <person name="Cullen D."/>
            <person name="de Vries R.P."/>
            <person name="Lundell T."/>
            <person name="Hibbett D.S."/>
            <person name="Henrissat B."/>
            <person name="Burton K.S."/>
            <person name="Kerrigan R.W."/>
            <person name="Challen M.P."/>
            <person name="Grigoriev I.V."/>
            <person name="Martin F."/>
        </authorList>
    </citation>
    <scope>NUCLEOTIDE SEQUENCE [LARGE SCALE GENOMIC DNA]</scope>
    <source>
        <strain evidence="11">JB137-S8 / ATCC MYA-4627 / FGSC 10392</strain>
    </source>
</reference>